<feature type="region of interest" description="Disordered" evidence="1">
    <location>
        <begin position="104"/>
        <end position="130"/>
    </location>
</feature>
<feature type="compositionally biased region" description="Polar residues" evidence="1">
    <location>
        <begin position="104"/>
        <end position="126"/>
    </location>
</feature>
<feature type="compositionally biased region" description="Polar residues" evidence="1">
    <location>
        <begin position="60"/>
        <end position="75"/>
    </location>
</feature>
<name>A0ABR1J7T1_9AGAR</name>
<protein>
    <submittedName>
        <fullName evidence="2">Uncharacterized protein</fullName>
    </submittedName>
</protein>
<accession>A0ABR1J7T1</accession>
<evidence type="ECO:0000256" key="1">
    <source>
        <dbReference type="SAM" id="MobiDB-lite"/>
    </source>
</evidence>
<sequence length="239" mass="25937">MDIFSKGYDMDFSGAEINQEAGDVSDDVEVRLTGFNNTHDMKFDQSRVSVVGGRMGPGIDSSSAGATPTSRRPPTTMQHWHAAHKMSFQGAKLNFVAGNRVNHTLPSNEKYNSHSQDPQNSGQSFSYGGAVPQNGMYHEQRYLVQNGGAPEMYLSAPGNPAIHGRPAYHALPAPTVDATAQLEYAQGPYSQLPVPGYQPQAQYYTTPMHPHGSSGTFPPNQPWINVPNGPPYGVNGYQQ</sequence>
<dbReference type="Proteomes" id="UP001498398">
    <property type="component" value="Unassembled WGS sequence"/>
</dbReference>
<feature type="region of interest" description="Disordered" evidence="1">
    <location>
        <begin position="55"/>
        <end position="75"/>
    </location>
</feature>
<evidence type="ECO:0000313" key="3">
    <source>
        <dbReference type="Proteomes" id="UP001498398"/>
    </source>
</evidence>
<reference evidence="2 3" key="1">
    <citation type="submission" date="2024-01" db="EMBL/GenBank/DDBJ databases">
        <title>A draft genome for the cacao thread blight pathogen Marasmiellus scandens.</title>
        <authorList>
            <person name="Baruah I.K."/>
            <person name="Leung J."/>
            <person name="Bukari Y."/>
            <person name="Amoako-Attah I."/>
            <person name="Meinhardt L.W."/>
            <person name="Bailey B.A."/>
            <person name="Cohen S.P."/>
        </authorList>
    </citation>
    <scope>NUCLEOTIDE SEQUENCE [LARGE SCALE GENOMIC DNA]</scope>
    <source>
        <strain evidence="2 3">GH-19</strain>
    </source>
</reference>
<organism evidence="2 3">
    <name type="scientific">Marasmiellus scandens</name>
    <dbReference type="NCBI Taxonomy" id="2682957"/>
    <lineage>
        <taxon>Eukaryota</taxon>
        <taxon>Fungi</taxon>
        <taxon>Dikarya</taxon>
        <taxon>Basidiomycota</taxon>
        <taxon>Agaricomycotina</taxon>
        <taxon>Agaricomycetes</taxon>
        <taxon>Agaricomycetidae</taxon>
        <taxon>Agaricales</taxon>
        <taxon>Marasmiineae</taxon>
        <taxon>Omphalotaceae</taxon>
        <taxon>Marasmiellus</taxon>
    </lineage>
</organism>
<evidence type="ECO:0000313" key="2">
    <source>
        <dbReference type="EMBL" id="KAK7453430.1"/>
    </source>
</evidence>
<gene>
    <name evidence="2" type="ORF">VKT23_011700</name>
</gene>
<proteinExistence type="predicted"/>
<keyword evidence="3" id="KW-1185">Reference proteome</keyword>
<dbReference type="EMBL" id="JBANRG010000026">
    <property type="protein sequence ID" value="KAK7453430.1"/>
    <property type="molecule type" value="Genomic_DNA"/>
</dbReference>
<comment type="caution">
    <text evidence="2">The sequence shown here is derived from an EMBL/GenBank/DDBJ whole genome shotgun (WGS) entry which is preliminary data.</text>
</comment>